<accession>A0A5N6JN72</accession>
<feature type="compositionally biased region" description="Basic residues" evidence="6">
    <location>
        <begin position="33"/>
        <end position="44"/>
    </location>
</feature>
<name>A0A5N6JN72_MONLA</name>
<organism evidence="7 8">
    <name type="scientific">Monilinia laxa</name>
    <name type="common">Brown rot fungus</name>
    <name type="synonym">Sclerotinia laxa</name>
    <dbReference type="NCBI Taxonomy" id="61186"/>
    <lineage>
        <taxon>Eukaryota</taxon>
        <taxon>Fungi</taxon>
        <taxon>Dikarya</taxon>
        <taxon>Ascomycota</taxon>
        <taxon>Pezizomycotina</taxon>
        <taxon>Leotiomycetes</taxon>
        <taxon>Helotiales</taxon>
        <taxon>Sclerotiniaceae</taxon>
        <taxon>Monilinia</taxon>
    </lineage>
</organism>
<keyword evidence="5" id="KW-0539">Nucleus</keyword>
<evidence type="ECO:0000256" key="1">
    <source>
        <dbReference type="ARBA" id="ARBA00004123"/>
    </source>
</evidence>
<sequence length="364" mass="42517">MTSHPTKFRFKSKRKHGDDENERPSGSHNDERRHRHHHRSKRSKGSSATKDDPSLYDDTHLPNASSNQYLDPDAAFRESLFDAMADDEAAQYWEGVYGQPIHTYPDVKQGPTGELEQMTDEEYTAYVRGKMYEKTHQHLIEEKARREAAKKERERLAQEGRKEEREAERFRRQVEESLKRGQERRSRKVWATKWNNYIKGWEDVGKNSSKVSVASIPWPVESGSRKDIKAEEIRRFFLYAPTSGQPTESQLTATLKVERVRWHPDKIQQKLGGQDVDEGIMQAKWRLMNDETRRRSINGRCDVELEKDARVTAYGVLQEHEGYEGQVKGSHIALQGLSVRNEDNIIEERIRYDDIDIDIETSYK</sequence>
<keyword evidence="8" id="KW-1185">Reference proteome</keyword>
<feature type="compositionally biased region" description="Basic residues" evidence="6">
    <location>
        <begin position="1"/>
        <end position="15"/>
    </location>
</feature>
<feature type="compositionally biased region" description="Basic and acidic residues" evidence="6">
    <location>
        <begin position="49"/>
        <end position="60"/>
    </location>
</feature>
<reference evidence="7 8" key="1">
    <citation type="submission" date="2019-06" db="EMBL/GenBank/DDBJ databases">
        <title>Genome Sequence of the Brown Rot Fungal Pathogen Monilinia laxa.</title>
        <authorList>
            <person name="De Miccolis Angelini R.M."/>
            <person name="Landi L."/>
            <person name="Abate D."/>
            <person name="Pollastro S."/>
            <person name="Romanazzi G."/>
            <person name="Faretra F."/>
        </authorList>
    </citation>
    <scope>NUCLEOTIDE SEQUENCE [LARGE SCALE GENOMIC DNA]</scope>
    <source>
        <strain evidence="7 8">Mlax316</strain>
    </source>
</reference>
<evidence type="ECO:0000256" key="3">
    <source>
        <dbReference type="ARBA" id="ARBA00022737"/>
    </source>
</evidence>
<evidence type="ECO:0000313" key="7">
    <source>
        <dbReference type="EMBL" id="KAB8289863.1"/>
    </source>
</evidence>
<gene>
    <name evidence="7" type="ORF">EYC80_010494</name>
</gene>
<keyword evidence="2" id="KW-0597">Phosphoprotein</keyword>
<evidence type="ECO:0000256" key="4">
    <source>
        <dbReference type="ARBA" id="ARBA00023043"/>
    </source>
</evidence>
<dbReference type="GO" id="GO:0005634">
    <property type="term" value="C:nucleus"/>
    <property type="evidence" value="ECO:0007669"/>
    <property type="project" value="UniProtKB-SubCell"/>
</dbReference>
<dbReference type="InterPro" id="IPR038753">
    <property type="entry name" value="NFKBIL1"/>
</dbReference>
<evidence type="ECO:0000313" key="8">
    <source>
        <dbReference type="Proteomes" id="UP000326757"/>
    </source>
</evidence>
<evidence type="ECO:0000256" key="6">
    <source>
        <dbReference type="SAM" id="MobiDB-lite"/>
    </source>
</evidence>
<dbReference type="Proteomes" id="UP000326757">
    <property type="component" value="Unassembled WGS sequence"/>
</dbReference>
<evidence type="ECO:0000256" key="5">
    <source>
        <dbReference type="ARBA" id="ARBA00023242"/>
    </source>
</evidence>
<feature type="region of interest" description="Disordered" evidence="6">
    <location>
        <begin position="1"/>
        <end position="70"/>
    </location>
</feature>
<protein>
    <submittedName>
        <fullName evidence="7">Uncharacterized protein</fullName>
    </submittedName>
</protein>
<feature type="compositionally biased region" description="Basic and acidic residues" evidence="6">
    <location>
        <begin position="16"/>
        <end position="32"/>
    </location>
</feature>
<feature type="region of interest" description="Disordered" evidence="6">
    <location>
        <begin position="150"/>
        <end position="176"/>
    </location>
</feature>
<proteinExistence type="predicted"/>
<dbReference type="PANTHER" id="PTHR15263:SF1">
    <property type="entry name" value="NF-KAPPA-B INHIBITOR-LIKE PROTEIN 1"/>
    <property type="match status" value="1"/>
</dbReference>
<comment type="caution">
    <text evidence="7">The sequence shown here is derived from an EMBL/GenBank/DDBJ whole genome shotgun (WGS) entry which is preliminary data.</text>
</comment>
<dbReference type="PANTHER" id="PTHR15263">
    <property type="entry name" value="I-KAPPA-B-LIKE PROTEIN IKBL"/>
    <property type="match status" value="1"/>
</dbReference>
<dbReference type="EMBL" id="VIGI01000020">
    <property type="protein sequence ID" value="KAB8289863.1"/>
    <property type="molecule type" value="Genomic_DNA"/>
</dbReference>
<evidence type="ECO:0000256" key="2">
    <source>
        <dbReference type="ARBA" id="ARBA00022553"/>
    </source>
</evidence>
<dbReference type="AlphaFoldDB" id="A0A5N6JN72"/>
<keyword evidence="4" id="KW-0040">ANK repeat</keyword>
<dbReference type="GO" id="GO:0043124">
    <property type="term" value="P:negative regulation of canonical NF-kappaB signal transduction"/>
    <property type="evidence" value="ECO:0007669"/>
    <property type="project" value="InterPro"/>
</dbReference>
<keyword evidence="3" id="KW-0677">Repeat</keyword>
<dbReference type="OrthoDB" id="412109at2759"/>
<comment type="subcellular location">
    <subcellularLocation>
        <location evidence="1">Nucleus</location>
    </subcellularLocation>
</comment>